<keyword evidence="2" id="KW-0472">Membrane</keyword>
<keyword evidence="2" id="KW-1133">Transmembrane helix</keyword>
<dbReference type="Proteomes" id="UP000176863">
    <property type="component" value="Unassembled WGS sequence"/>
</dbReference>
<feature type="transmembrane region" description="Helical" evidence="2">
    <location>
        <begin position="14"/>
        <end position="34"/>
    </location>
</feature>
<accession>A0A1F6CXP0</accession>
<dbReference type="STRING" id="1798480.A2851_03495"/>
<comment type="caution">
    <text evidence="3">The sequence shown here is derived from an EMBL/GenBank/DDBJ whole genome shotgun (WGS) entry which is preliminary data.</text>
</comment>
<reference evidence="3 4" key="1">
    <citation type="journal article" date="2016" name="Nat. Commun.">
        <title>Thousands of microbial genomes shed light on interconnected biogeochemical processes in an aquifer system.</title>
        <authorList>
            <person name="Anantharaman K."/>
            <person name="Brown C.T."/>
            <person name="Hug L.A."/>
            <person name="Sharon I."/>
            <person name="Castelle C.J."/>
            <person name="Probst A.J."/>
            <person name="Thomas B.C."/>
            <person name="Singh A."/>
            <person name="Wilkins M.J."/>
            <person name="Karaoz U."/>
            <person name="Brodie E.L."/>
            <person name="Williams K.H."/>
            <person name="Hubbard S.S."/>
            <person name="Banfield J.F."/>
        </authorList>
    </citation>
    <scope>NUCLEOTIDE SEQUENCE [LARGE SCALE GENOMIC DNA]</scope>
</reference>
<organism evidence="3 4">
    <name type="scientific">Candidatus Kaiserbacteria bacterium RIFCSPHIGHO2_01_FULL_53_29</name>
    <dbReference type="NCBI Taxonomy" id="1798480"/>
    <lineage>
        <taxon>Bacteria</taxon>
        <taxon>Candidatus Kaiseribacteriota</taxon>
    </lineage>
</organism>
<dbReference type="AlphaFoldDB" id="A0A1F6CXP0"/>
<sequence length="198" mass="21601">MPNNSKTLILKQPLWKKVGIFIIAVIFVAIGFLMLWNGEYLWGTITAGFFSLCAVYPMFRSRIALVADGEGITPTSALKKGSTLKIPWNKIQNIAVATQTIKTGRQIIPQKHKFVAIYLNDPNFADAQPLLQQLSTEITSSAGGLGLDDGGKAQIYIPRVMLPCSAEEAVQKLKDLQSRTTAMSSGDKATLDNSGMIR</sequence>
<evidence type="ECO:0000256" key="1">
    <source>
        <dbReference type="SAM" id="MobiDB-lite"/>
    </source>
</evidence>
<dbReference type="InterPro" id="IPR048136">
    <property type="entry name" value="STM3941-like"/>
</dbReference>
<evidence type="ECO:0000313" key="3">
    <source>
        <dbReference type="EMBL" id="OGG53943.1"/>
    </source>
</evidence>
<feature type="transmembrane region" description="Helical" evidence="2">
    <location>
        <begin position="40"/>
        <end position="59"/>
    </location>
</feature>
<gene>
    <name evidence="3" type="ORF">A2851_03495</name>
</gene>
<feature type="region of interest" description="Disordered" evidence="1">
    <location>
        <begin position="178"/>
        <end position="198"/>
    </location>
</feature>
<keyword evidence="2" id="KW-0812">Transmembrane</keyword>
<proteinExistence type="predicted"/>
<name>A0A1F6CXP0_9BACT</name>
<evidence type="ECO:0000256" key="2">
    <source>
        <dbReference type="SAM" id="Phobius"/>
    </source>
</evidence>
<evidence type="ECO:0000313" key="4">
    <source>
        <dbReference type="Proteomes" id="UP000176863"/>
    </source>
</evidence>
<protein>
    <submittedName>
        <fullName evidence="3">Uncharacterized protein</fullName>
    </submittedName>
</protein>
<dbReference type="NCBIfam" id="NF041635">
    <property type="entry name" value="STM3941_fam"/>
    <property type="match status" value="1"/>
</dbReference>
<dbReference type="EMBL" id="MFKT01000007">
    <property type="protein sequence ID" value="OGG53943.1"/>
    <property type="molecule type" value="Genomic_DNA"/>
</dbReference>